<dbReference type="PRINTS" id="PR00598">
    <property type="entry name" value="HTHMARR"/>
</dbReference>
<organism evidence="2">
    <name type="scientific">Schlesneria paludicola</name>
    <dbReference type="NCBI Taxonomy" id="360056"/>
    <lineage>
        <taxon>Bacteria</taxon>
        <taxon>Pseudomonadati</taxon>
        <taxon>Planctomycetota</taxon>
        <taxon>Planctomycetia</taxon>
        <taxon>Planctomycetales</taxon>
        <taxon>Planctomycetaceae</taxon>
        <taxon>Schlesneria</taxon>
    </lineage>
</organism>
<protein>
    <submittedName>
        <fullName evidence="2">MarR family transcriptional regulator</fullName>
    </submittedName>
</protein>
<dbReference type="PANTHER" id="PTHR33164">
    <property type="entry name" value="TRANSCRIPTIONAL REGULATOR, MARR FAMILY"/>
    <property type="match status" value="1"/>
</dbReference>
<dbReference type="GO" id="GO:0006950">
    <property type="term" value="P:response to stress"/>
    <property type="evidence" value="ECO:0007669"/>
    <property type="project" value="TreeGrafter"/>
</dbReference>
<name>A0A7C4LM48_9PLAN</name>
<dbReference type="Gene3D" id="1.10.10.10">
    <property type="entry name" value="Winged helix-like DNA-binding domain superfamily/Winged helix DNA-binding domain"/>
    <property type="match status" value="1"/>
</dbReference>
<dbReference type="GO" id="GO:0003700">
    <property type="term" value="F:DNA-binding transcription factor activity"/>
    <property type="evidence" value="ECO:0007669"/>
    <property type="project" value="InterPro"/>
</dbReference>
<comment type="caution">
    <text evidence="2">The sequence shown here is derived from an EMBL/GenBank/DDBJ whole genome shotgun (WGS) entry which is preliminary data.</text>
</comment>
<accession>A0A7C4LM48</accession>
<dbReference type="Pfam" id="PF01047">
    <property type="entry name" value="MarR"/>
    <property type="match status" value="1"/>
</dbReference>
<dbReference type="AlphaFoldDB" id="A0A7C4LM48"/>
<reference evidence="2" key="1">
    <citation type="journal article" date="2020" name="mSystems">
        <title>Genome- and Community-Level Interaction Insights into Carbon Utilization and Element Cycling Functions of Hydrothermarchaeota in Hydrothermal Sediment.</title>
        <authorList>
            <person name="Zhou Z."/>
            <person name="Liu Y."/>
            <person name="Xu W."/>
            <person name="Pan J."/>
            <person name="Luo Z.H."/>
            <person name="Li M."/>
        </authorList>
    </citation>
    <scope>NUCLEOTIDE SEQUENCE [LARGE SCALE GENOMIC DNA]</scope>
    <source>
        <strain evidence="2">SpSt-508</strain>
    </source>
</reference>
<sequence>MSIPSATSRRTSRRFDSVEQEAYLHLWRTYDRLKALEDELFEPFGLSAQQYNALRLLRAASPEPLTVQGLASRLISRAPDMTRLLDRLEERGLIARRRRSSNRRIVDVSLTEAGRKLLDELAEPVRECHRRQLGHLNEPQLRALVELLSAARQPHEDADSPWRIDCGE</sequence>
<evidence type="ECO:0000313" key="2">
    <source>
        <dbReference type="EMBL" id="HGT40273.1"/>
    </source>
</evidence>
<dbReference type="InterPro" id="IPR036388">
    <property type="entry name" value="WH-like_DNA-bd_sf"/>
</dbReference>
<evidence type="ECO:0000259" key="1">
    <source>
        <dbReference type="PROSITE" id="PS50995"/>
    </source>
</evidence>
<dbReference type="PROSITE" id="PS50995">
    <property type="entry name" value="HTH_MARR_2"/>
    <property type="match status" value="1"/>
</dbReference>
<dbReference type="InterPro" id="IPR039422">
    <property type="entry name" value="MarR/SlyA-like"/>
</dbReference>
<proteinExistence type="predicted"/>
<dbReference type="SUPFAM" id="SSF46785">
    <property type="entry name" value="Winged helix' DNA-binding domain"/>
    <property type="match status" value="1"/>
</dbReference>
<gene>
    <name evidence="2" type="ORF">ENS64_13575</name>
</gene>
<dbReference type="PANTHER" id="PTHR33164:SF101">
    <property type="entry name" value="TRANSCRIPTIONAL REPRESSOR MPRA"/>
    <property type="match status" value="1"/>
</dbReference>
<dbReference type="InterPro" id="IPR036390">
    <property type="entry name" value="WH_DNA-bd_sf"/>
</dbReference>
<dbReference type="EMBL" id="DSVQ01000016">
    <property type="protein sequence ID" value="HGT40273.1"/>
    <property type="molecule type" value="Genomic_DNA"/>
</dbReference>
<dbReference type="InterPro" id="IPR000835">
    <property type="entry name" value="HTH_MarR-typ"/>
</dbReference>
<dbReference type="SMART" id="SM00347">
    <property type="entry name" value="HTH_MARR"/>
    <property type="match status" value="1"/>
</dbReference>
<feature type="domain" description="HTH marR-type" evidence="1">
    <location>
        <begin position="19"/>
        <end position="153"/>
    </location>
</feature>